<sequence>MASSPDAQQPDTLAPASSELPQQLRPRRVVLLDEAFTTIRYDEKNRQYLWRNFPMGDDLKQLILPSFSSLDLDLSRDVFYFSKEFIKRRFWVVDDELPRRLRADNLDLWRLASATRPSHIMLDARDMTEVLQEAIGGDSAFHRWRQHPDDLPRGILDFFQFFGISNPAVSNTLKDITVFIASRADDMLVSFEYGSLERVPYSSNKMLGKHLAMILASTETQKEQLNEFMGLWQRLEDQACNLRLPMIEFARISPI</sequence>
<dbReference type="InParanoid" id="A0A423WNQ1"/>
<reference evidence="1 2" key="1">
    <citation type="submission" date="2015-09" db="EMBL/GenBank/DDBJ databases">
        <title>Host preference determinants of Valsa canker pathogens revealed by comparative genomics.</title>
        <authorList>
            <person name="Yin Z."/>
            <person name="Huang L."/>
        </authorList>
    </citation>
    <scope>NUCLEOTIDE SEQUENCE [LARGE SCALE GENOMIC DNA]</scope>
    <source>
        <strain evidence="1 2">SXYLt</strain>
    </source>
</reference>
<dbReference type="EMBL" id="LKEB01000046">
    <property type="protein sequence ID" value="ROW04974.1"/>
    <property type="molecule type" value="Genomic_DNA"/>
</dbReference>
<evidence type="ECO:0000313" key="1">
    <source>
        <dbReference type="EMBL" id="ROW04974.1"/>
    </source>
</evidence>
<accession>A0A423WNQ1</accession>
<keyword evidence="2" id="KW-1185">Reference proteome</keyword>
<dbReference type="Proteomes" id="UP000285146">
    <property type="component" value="Unassembled WGS sequence"/>
</dbReference>
<dbReference type="OrthoDB" id="10643424at2759"/>
<dbReference type="AlphaFoldDB" id="A0A423WNQ1"/>
<proteinExistence type="predicted"/>
<gene>
    <name evidence="1" type="ORF">VPNG_06996</name>
</gene>
<comment type="caution">
    <text evidence="1">The sequence shown here is derived from an EMBL/GenBank/DDBJ whole genome shotgun (WGS) entry which is preliminary data.</text>
</comment>
<name>A0A423WNQ1_9PEZI</name>
<protein>
    <submittedName>
        <fullName evidence="1">Uncharacterized protein</fullName>
    </submittedName>
</protein>
<evidence type="ECO:0000313" key="2">
    <source>
        <dbReference type="Proteomes" id="UP000285146"/>
    </source>
</evidence>
<organism evidence="1 2">
    <name type="scientific">Cytospora leucostoma</name>
    <dbReference type="NCBI Taxonomy" id="1230097"/>
    <lineage>
        <taxon>Eukaryota</taxon>
        <taxon>Fungi</taxon>
        <taxon>Dikarya</taxon>
        <taxon>Ascomycota</taxon>
        <taxon>Pezizomycotina</taxon>
        <taxon>Sordariomycetes</taxon>
        <taxon>Sordariomycetidae</taxon>
        <taxon>Diaporthales</taxon>
        <taxon>Cytosporaceae</taxon>
        <taxon>Cytospora</taxon>
    </lineage>
</organism>